<gene>
    <name evidence="1" type="primary">MNS3</name>
    <name evidence="1" type="ORF">IWW38_005368</name>
</gene>
<evidence type="ECO:0000313" key="2">
    <source>
        <dbReference type="Proteomes" id="UP001139981"/>
    </source>
</evidence>
<accession>A0ACC1LWQ1</accession>
<reference evidence="1" key="1">
    <citation type="submission" date="2022-07" db="EMBL/GenBank/DDBJ databases">
        <title>Phylogenomic reconstructions and comparative analyses of Kickxellomycotina fungi.</title>
        <authorList>
            <person name="Reynolds N.K."/>
            <person name="Stajich J.E."/>
            <person name="Barry K."/>
            <person name="Grigoriev I.V."/>
            <person name="Crous P."/>
            <person name="Smith M.E."/>
        </authorList>
    </citation>
    <scope>NUCLEOTIDE SEQUENCE</scope>
    <source>
        <strain evidence="1">CBS 190363</strain>
    </source>
</reference>
<keyword evidence="1" id="KW-0378">Hydrolase</keyword>
<organism evidence="1 2">
    <name type="scientific">Coemansia aciculifera</name>
    <dbReference type="NCBI Taxonomy" id="417176"/>
    <lineage>
        <taxon>Eukaryota</taxon>
        <taxon>Fungi</taxon>
        <taxon>Fungi incertae sedis</taxon>
        <taxon>Zoopagomycota</taxon>
        <taxon>Kickxellomycotina</taxon>
        <taxon>Kickxellomycetes</taxon>
        <taxon>Kickxellales</taxon>
        <taxon>Kickxellaceae</taxon>
        <taxon>Coemansia</taxon>
    </lineage>
</organism>
<keyword evidence="1" id="KW-0326">Glycosidase</keyword>
<dbReference type="EC" id="3.2.1.113" evidence="1"/>
<sequence length="68" mass="7730">WAKLSAGGFTSLLDVTAVPPPREDKMETFFVSETLKYLYLLFSDSDAVPLTRYVFNTEAHPLPQFSWS</sequence>
<dbReference type="Proteomes" id="UP001139981">
    <property type="component" value="Unassembled WGS sequence"/>
</dbReference>
<feature type="non-terminal residue" evidence="1">
    <location>
        <position position="1"/>
    </location>
</feature>
<dbReference type="EMBL" id="JANBVB010002469">
    <property type="protein sequence ID" value="KAJ2884965.1"/>
    <property type="molecule type" value="Genomic_DNA"/>
</dbReference>
<proteinExistence type="predicted"/>
<protein>
    <submittedName>
        <fullName evidence="1">Mannosyl-oligosaccharide 1,2-alpha-mannosidase mns3</fullName>
        <ecNumber evidence="1">3.2.1.113</ecNumber>
    </submittedName>
</protein>
<keyword evidence="2" id="KW-1185">Reference proteome</keyword>
<name>A0ACC1LWQ1_9FUNG</name>
<evidence type="ECO:0000313" key="1">
    <source>
        <dbReference type="EMBL" id="KAJ2884965.1"/>
    </source>
</evidence>
<comment type="caution">
    <text evidence="1">The sequence shown here is derived from an EMBL/GenBank/DDBJ whole genome shotgun (WGS) entry which is preliminary data.</text>
</comment>